<evidence type="ECO:0000313" key="2">
    <source>
        <dbReference type="Proteomes" id="UP001250181"/>
    </source>
</evidence>
<dbReference type="RefSeq" id="WP_315878486.1">
    <property type="nucleotide sequence ID" value="NZ_JAWCTQ010000016.1"/>
</dbReference>
<reference evidence="1 2" key="1">
    <citation type="submission" date="2023-09" db="EMBL/GenBank/DDBJ databases">
        <title>Streptomyces sp. nov.: A antagonism against Alternaria gaisen Producing Streptochlin, Isolated from Tamarix root soil.</title>
        <authorList>
            <person name="Chen Y."/>
        </authorList>
    </citation>
    <scope>NUCLEOTIDE SEQUENCE [LARGE SCALE GENOMIC DNA]</scope>
    <source>
        <strain evidence="1 2">TRM76323</strain>
    </source>
</reference>
<dbReference type="EMBL" id="JAWCTQ010000016">
    <property type="protein sequence ID" value="MDT9683412.1"/>
    <property type="molecule type" value="Genomic_DNA"/>
</dbReference>
<gene>
    <name evidence="1" type="ORF">RND61_15290</name>
</gene>
<proteinExistence type="predicted"/>
<keyword evidence="2" id="KW-1185">Reference proteome</keyword>
<accession>A0ABU3QKW7</accession>
<comment type="caution">
    <text evidence="1">The sequence shown here is derived from an EMBL/GenBank/DDBJ whole genome shotgun (WGS) entry which is preliminary data.</text>
</comment>
<evidence type="ECO:0000313" key="1">
    <source>
        <dbReference type="EMBL" id="MDT9683412.1"/>
    </source>
</evidence>
<sequence length="238" mass="28209">MSRVRRLNIQNTDRAFNLNLISLDEFYLNRITKSNIKKTIKKIESNHQEDSKLGSLLDERTDGKYSLDESNADFSLIKLLFSKASYTRYFPKNSLSKVVMFEAIKNRHNSEIVFTYSDSISPSLQSSIEWTSKGARTSLLISIKDYDDFNTYSILKELFKLRYMLDRVYFDFTDSNIPDYIEYEMFARLNESMSTWKMNAYIVLDDYNREYFLQKKSELIDNKEKPTGTFDRYAKKPR</sequence>
<protein>
    <submittedName>
        <fullName evidence="1">Uncharacterized protein</fullName>
    </submittedName>
</protein>
<name>A0ABU3QKW7_9ACTN</name>
<organism evidence="1 2">
    <name type="scientific">Streptomyces tamarix</name>
    <dbReference type="NCBI Taxonomy" id="3078565"/>
    <lineage>
        <taxon>Bacteria</taxon>
        <taxon>Bacillati</taxon>
        <taxon>Actinomycetota</taxon>
        <taxon>Actinomycetes</taxon>
        <taxon>Kitasatosporales</taxon>
        <taxon>Streptomycetaceae</taxon>
        <taxon>Streptomyces</taxon>
    </lineage>
</organism>
<dbReference type="Proteomes" id="UP001250181">
    <property type="component" value="Unassembled WGS sequence"/>
</dbReference>